<dbReference type="InterPro" id="IPR054597">
    <property type="entry name" value="FeeM_cat"/>
</dbReference>
<dbReference type="SUPFAM" id="SSF55729">
    <property type="entry name" value="Acyl-CoA N-acyltransferases (Nat)"/>
    <property type="match status" value="1"/>
</dbReference>
<protein>
    <recommendedName>
        <fullName evidence="2">N-acyl amino acid synthase FeeM catalytic core domain-containing protein</fullName>
    </recommendedName>
</protein>
<dbReference type="EMBL" id="CM000951">
    <property type="protein sequence ID" value="EDY56067.2"/>
    <property type="molecule type" value="Genomic_DNA"/>
</dbReference>
<proteinExistence type="predicted"/>
<sequence length="250" mass="28212">MKSGSESQDLIIAGDRPAPRKTAGKRLAGWEFREEPKDADQPFFLYIASTEADFEAVDALWEAVYGEECGWLPAAEGPRHKDRYDAQSTYLLARAEGRVVGTMRLVEDGADGLPIEQFVAIDDLRGPRRRLIECQRLMILPEYRNRRYDQMPYGVLAALVKGCIHWCVVHNATHIVADLFTETATTPIAPLVALGFEETGKEFIDTELEGSGRSIALLLRVAELFSRPFRTSASFYRYLNEYDSTVDVYH</sequence>
<organism evidence="3 4">
    <name type="scientific">Streptomyces sviceus (strain ATCC 29083 / DSM 924 / JCM 4929 / NBRC 13980 / NCIMB 11184 / NRRL 5439 / UC 5370)</name>
    <dbReference type="NCBI Taxonomy" id="463191"/>
    <lineage>
        <taxon>Bacteria</taxon>
        <taxon>Bacillati</taxon>
        <taxon>Actinomycetota</taxon>
        <taxon>Actinomycetes</taxon>
        <taxon>Kitasatosporales</taxon>
        <taxon>Streptomycetaceae</taxon>
        <taxon>Streptomyces</taxon>
    </lineage>
</organism>
<evidence type="ECO:0000313" key="4">
    <source>
        <dbReference type="Proteomes" id="UP000002785"/>
    </source>
</evidence>
<dbReference type="AlphaFoldDB" id="B5HTB2"/>
<evidence type="ECO:0000313" key="3">
    <source>
        <dbReference type="EMBL" id="EDY56067.2"/>
    </source>
</evidence>
<accession>B5HTB2</accession>
<dbReference type="Gene3D" id="3.40.630.30">
    <property type="match status" value="1"/>
</dbReference>
<dbReference type="HOGENOM" id="CLU_097178_0_0_11"/>
<dbReference type="Proteomes" id="UP000002785">
    <property type="component" value="Chromosome"/>
</dbReference>
<feature type="domain" description="N-acyl amino acid synthase FeeM catalytic core" evidence="2">
    <location>
        <begin position="58"/>
        <end position="177"/>
    </location>
</feature>
<reference evidence="3" key="1">
    <citation type="submission" date="2009-10" db="EMBL/GenBank/DDBJ databases">
        <title>The genome sequence of Streptomyces sviceus strain ATCC 29083.</title>
        <authorList>
            <consortium name="The Broad Institute Genome Sequencing Platform"/>
            <consortium name="Broad Institute Microbial Sequencing Center"/>
            <person name="Fischbach M."/>
            <person name="Godfrey P."/>
            <person name="Ward D."/>
            <person name="Young S."/>
            <person name="Zeng Q."/>
            <person name="Koehrsen M."/>
            <person name="Alvarado L."/>
            <person name="Berlin A.M."/>
            <person name="Bochicchio J."/>
            <person name="Borenstein D."/>
            <person name="Chapman S.B."/>
            <person name="Chen Z."/>
            <person name="Engels R."/>
            <person name="Freedman E."/>
            <person name="Gellesch M."/>
            <person name="Goldberg J."/>
            <person name="Griggs A."/>
            <person name="Gujja S."/>
            <person name="Heilman E.R."/>
            <person name="Heiman D.I."/>
            <person name="Hepburn T.A."/>
            <person name="Howarth C."/>
            <person name="Jen D."/>
            <person name="Larson L."/>
            <person name="Lewis B."/>
            <person name="Mehta T."/>
            <person name="Park D."/>
            <person name="Pearson M."/>
            <person name="Richards J."/>
            <person name="Roberts A."/>
            <person name="Saif S."/>
            <person name="Shea T.D."/>
            <person name="Shenoy N."/>
            <person name="Sisk P."/>
            <person name="Stolte C."/>
            <person name="Sykes S.N."/>
            <person name="Thomson T."/>
            <person name="Walk T."/>
            <person name="White J."/>
            <person name="Yandava C."/>
            <person name="Straight P."/>
            <person name="Clardy J."/>
            <person name="Hung D."/>
            <person name="Kolter R."/>
            <person name="Mekalanos J."/>
            <person name="Walker S."/>
            <person name="Walsh C.T."/>
            <person name="Wieland-Brown L.C."/>
            <person name="Haas B."/>
            <person name="Nusbaum C."/>
            <person name="Birren B."/>
        </authorList>
    </citation>
    <scope>NUCLEOTIDE SEQUENCE [LARGE SCALE GENOMIC DNA]</scope>
    <source>
        <strain evidence="3">ATCC 29083</strain>
    </source>
</reference>
<dbReference type="InterPro" id="IPR016181">
    <property type="entry name" value="Acyl_CoA_acyltransferase"/>
</dbReference>
<feature type="region of interest" description="Disordered" evidence="1">
    <location>
        <begin position="1"/>
        <end position="22"/>
    </location>
</feature>
<dbReference type="Pfam" id="PF21926">
    <property type="entry name" value="FeeM"/>
    <property type="match status" value="1"/>
</dbReference>
<keyword evidence="4" id="KW-1185">Reference proteome</keyword>
<dbReference type="eggNOG" id="ENOG5031VCN">
    <property type="taxonomic scope" value="Bacteria"/>
</dbReference>
<evidence type="ECO:0000256" key="1">
    <source>
        <dbReference type="SAM" id="MobiDB-lite"/>
    </source>
</evidence>
<name>B5HTB2_STRX2</name>
<gene>
    <name evidence="3" type="ORF">SSEG_02829</name>
</gene>
<evidence type="ECO:0000259" key="2">
    <source>
        <dbReference type="Pfam" id="PF21926"/>
    </source>
</evidence>